<name>A0A3L7A368_9MICO</name>
<keyword evidence="2" id="KW-1185">Reference proteome</keyword>
<keyword evidence="1" id="KW-0238">DNA-binding</keyword>
<dbReference type="GO" id="GO:0003677">
    <property type="term" value="F:DNA binding"/>
    <property type="evidence" value="ECO:0007669"/>
    <property type="project" value="UniProtKB-KW"/>
</dbReference>
<comment type="caution">
    <text evidence="1">The sequence shown here is derived from an EMBL/GenBank/DDBJ whole genome shotgun (WGS) entry which is preliminary data.</text>
</comment>
<reference evidence="1 2" key="1">
    <citation type="submission" date="2018-10" db="EMBL/GenBank/DDBJ databases">
        <authorList>
            <person name="Li J."/>
        </authorList>
    </citation>
    <scope>NUCLEOTIDE SEQUENCE [LARGE SCALE GENOMIC DNA]</scope>
    <source>
        <strain evidence="1 2">IF 016277</strain>
    </source>
</reference>
<accession>A0A3L7A368</accession>
<gene>
    <name evidence="1" type="ORF">D9V32_13550</name>
</gene>
<protein>
    <submittedName>
        <fullName evidence="1">DNA-binding protein</fullName>
    </submittedName>
</protein>
<organism evidence="1 2">
    <name type="scientific">Mycetocola tolaasinivorans</name>
    <dbReference type="NCBI Taxonomy" id="76635"/>
    <lineage>
        <taxon>Bacteria</taxon>
        <taxon>Bacillati</taxon>
        <taxon>Actinomycetota</taxon>
        <taxon>Actinomycetes</taxon>
        <taxon>Micrococcales</taxon>
        <taxon>Microbacteriaceae</taxon>
        <taxon>Mycetocola</taxon>
    </lineage>
</organism>
<evidence type="ECO:0000313" key="1">
    <source>
        <dbReference type="EMBL" id="RLP74368.1"/>
    </source>
</evidence>
<proteinExistence type="predicted"/>
<dbReference type="EMBL" id="RCUX01000011">
    <property type="protein sequence ID" value="RLP74368.1"/>
    <property type="molecule type" value="Genomic_DNA"/>
</dbReference>
<sequence length="76" mass="8602">MTERGQVQAWATVKDAAAIIGRTRKTIYGWIRDDRLECIGGQVYMPDVEELYAVMSRRRGKGRLKNKGDKGNSDDV</sequence>
<dbReference type="Proteomes" id="UP000272503">
    <property type="component" value="Unassembled WGS sequence"/>
</dbReference>
<dbReference type="AlphaFoldDB" id="A0A3L7A368"/>
<evidence type="ECO:0000313" key="2">
    <source>
        <dbReference type="Proteomes" id="UP000272503"/>
    </source>
</evidence>